<keyword evidence="6" id="KW-1185">Reference proteome</keyword>
<evidence type="ECO:0000259" key="4">
    <source>
        <dbReference type="PROSITE" id="PS50835"/>
    </source>
</evidence>
<keyword evidence="1 3" id="KW-0732">Signal</keyword>
<sequence>MRTSLLPCVLSLVLLAGLGASQKIVQSQQYSSVRQDQPVSIPCLQQGSDAYMYWYRQLPGQGLQDVLYAVHGENATRSDGITDRFFAKKTADNRFDLKIGRVKQSDAARYFCACSEAQRYNRAETWDKNPPVSNTTNQAVLLIWRPGVSMEKSSYQWQRESDLSSRYHLL</sequence>
<accession>A0A401NSH9</accession>
<dbReference type="AlphaFoldDB" id="A0A401NSH9"/>
<evidence type="ECO:0000313" key="5">
    <source>
        <dbReference type="EMBL" id="GCB63851.1"/>
    </source>
</evidence>
<keyword evidence="2" id="KW-0391">Immunity</keyword>
<dbReference type="GO" id="GO:0005886">
    <property type="term" value="C:plasma membrane"/>
    <property type="evidence" value="ECO:0007669"/>
    <property type="project" value="TreeGrafter"/>
</dbReference>
<dbReference type="EMBL" id="BFAA01001335">
    <property type="protein sequence ID" value="GCB63851.1"/>
    <property type="molecule type" value="Genomic_DNA"/>
</dbReference>
<dbReference type="GO" id="GO:0002376">
    <property type="term" value="P:immune system process"/>
    <property type="evidence" value="ECO:0007669"/>
    <property type="project" value="UniProtKB-KW"/>
</dbReference>
<comment type="caution">
    <text evidence="5">The sequence shown here is derived from an EMBL/GenBank/DDBJ whole genome shotgun (WGS) entry which is preliminary data.</text>
</comment>
<dbReference type="InterPro" id="IPR013106">
    <property type="entry name" value="Ig_V-set"/>
</dbReference>
<dbReference type="InterPro" id="IPR003599">
    <property type="entry name" value="Ig_sub"/>
</dbReference>
<proteinExistence type="predicted"/>
<evidence type="ECO:0000256" key="2">
    <source>
        <dbReference type="ARBA" id="ARBA00022859"/>
    </source>
</evidence>
<evidence type="ECO:0000313" key="6">
    <source>
        <dbReference type="Proteomes" id="UP000288216"/>
    </source>
</evidence>
<name>A0A401NSH9_SCYTO</name>
<feature type="domain" description="Ig-like" evidence="4">
    <location>
        <begin position="7"/>
        <end position="133"/>
    </location>
</feature>
<dbReference type="SUPFAM" id="SSF48726">
    <property type="entry name" value="Immunoglobulin"/>
    <property type="match status" value="1"/>
</dbReference>
<dbReference type="InterPro" id="IPR007110">
    <property type="entry name" value="Ig-like_dom"/>
</dbReference>
<organism evidence="5 6">
    <name type="scientific">Scyliorhinus torazame</name>
    <name type="common">Cloudy catshark</name>
    <name type="synonym">Catulus torazame</name>
    <dbReference type="NCBI Taxonomy" id="75743"/>
    <lineage>
        <taxon>Eukaryota</taxon>
        <taxon>Metazoa</taxon>
        <taxon>Chordata</taxon>
        <taxon>Craniata</taxon>
        <taxon>Vertebrata</taxon>
        <taxon>Chondrichthyes</taxon>
        <taxon>Elasmobranchii</taxon>
        <taxon>Galeomorphii</taxon>
        <taxon>Galeoidea</taxon>
        <taxon>Carcharhiniformes</taxon>
        <taxon>Scyliorhinidae</taxon>
        <taxon>Scyliorhinus</taxon>
    </lineage>
</organism>
<dbReference type="InterPro" id="IPR036179">
    <property type="entry name" value="Ig-like_dom_sf"/>
</dbReference>
<reference evidence="5 6" key="1">
    <citation type="journal article" date="2018" name="Nat. Ecol. Evol.">
        <title>Shark genomes provide insights into elasmobranch evolution and the origin of vertebrates.</title>
        <authorList>
            <person name="Hara Y"/>
            <person name="Yamaguchi K"/>
            <person name="Onimaru K"/>
            <person name="Kadota M"/>
            <person name="Koyanagi M"/>
            <person name="Keeley SD"/>
            <person name="Tatsumi K"/>
            <person name="Tanaka K"/>
            <person name="Motone F"/>
            <person name="Kageyama Y"/>
            <person name="Nozu R"/>
            <person name="Adachi N"/>
            <person name="Nishimura O"/>
            <person name="Nakagawa R"/>
            <person name="Tanegashima C"/>
            <person name="Kiyatake I"/>
            <person name="Matsumoto R"/>
            <person name="Murakumo K"/>
            <person name="Nishida K"/>
            <person name="Terakita A"/>
            <person name="Kuratani S"/>
            <person name="Sato K"/>
            <person name="Hyodo S Kuraku.S."/>
        </authorList>
    </citation>
    <scope>NUCLEOTIDE SEQUENCE [LARGE SCALE GENOMIC DNA]</scope>
</reference>
<dbReference type="OMA" id="HMAREVK"/>
<dbReference type="SMART" id="SM00406">
    <property type="entry name" value="IGv"/>
    <property type="match status" value="1"/>
</dbReference>
<dbReference type="PANTHER" id="PTHR23268:SF28">
    <property type="entry name" value="T CELL RECEPTOR BETA VARIABLE 19"/>
    <property type="match status" value="1"/>
</dbReference>
<dbReference type="InterPro" id="IPR050413">
    <property type="entry name" value="TCR_beta_variable"/>
</dbReference>
<dbReference type="CDD" id="cd00099">
    <property type="entry name" value="IgV"/>
    <property type="match status" value="1"/>
</dbReference>
<feature type="chain" id="PRO_5019015132" description="Ig-like domain-containing protein" evidence="3">
    <location>
        <begin position="22"/>
        <end position="170"/>
    </location>
</feature>
<dbReference type="Pfam" id="PF07686">
    <property type="entry name" value="V-set"/>
    <property type="match status" value="1"/>
</dbReference>
<dbReference type="STRING" id="75743.A0A401NSH9"/>
<evidence type="ECO:0000256" key="3">
    <source>
        <dbReference type="SAM" id="SignalP"/>
    </source>
</evidence>
<dbReference type="Gene3D" id="2.60.40.10">
    <property type="entry name" value="Immunoglobulins"/>
    <property type="match status" value="1"/>
</dbReference>
<dbReference type="GO" id="GO:0007166">
    <property type="term" value="P:cell surface receptor signaling pathway"/>
    <property type="evidence" value="ECO:0007669"/>
    <property type="project" value="TreeGrafter"/>
</dbReference>
<dbReference type="InterPro" id="IPR013783">
    <property type="entry name" value="Ig-like_fold"/>
</dbReference>
<dbReference type="OrthoDB" id="8924181at2759"/>
<dbReference type="SMART" id="SM00409">
    <property type="entry name" value="IG"/>
    <property type="match status" value="1"/>
</dbReference>
<gene>
    <name evidence="5" type="ORF">scyTo_0004490</name>
</gene>
<dbReference type="Proteomes" id="UP000288216">
    <property type="component" value="Unassembled WGS sequence"/>
</dbReference>
<dbReference type="PANTHER" id="PTHR23268">
    <property type="entry name" value="T-CELL RECEPTOR BETA CHAIN"/>
    <property type="match status" value="1"/>
</dbReference>
<protein>
    <recommendedName>
        <fullName evidence="4">Ig-like domain-containing protein</fullName>
    </recommendedName>
</protein>
<evidence type="ECO:0000256" key="1">
    <source>
        <dbReference type="ARBA" id="ARBA00022729"/>
    </source>
</evidence>
<dbReference type="PROSITE" id="PS50835">
    <property type="entry name" value="IG_LIKE"/>
    <property type="match status" value="1"/>
</dbReference>
<feature type="signal peptide" evidence="3">
    <location>
        <begin position="1"/>
        <end position="21"/>
    </location>
</feature>